<feature type="non-terminal residue" evidence="1">
    <location>
        <position position="1"/>
    </location>
</feature>
<protein>
    <submittedName>
        <fullName evidence="1">Conjugal transfer protein TraT</fullName>
    </submittedName>
</protein>
<evidence type="ECO:0000313" key="1">
    <source>
        <dbReference type="EMBL" id="MIQ23793.1"/>
    </source>
</evidence>
<dbReference type="Proteomes" id="UP000885271">
    <property type="component" value="Unassembled WGS sequence"/>
</dbReference>
<accession>A0A657ENM2</accession>
<name>A0A657ENM2_SALEN</name>
<reference evidence="1" key="1">
    <citation type="submission" date="2018-08" db="EMBL/GenBank/DDBJ databases">
        <authorList>
            <person name="Ashton P.M."/>
            <person name="Dallman T."/>
            <person name="Nair S."/>
            <person name="De Pinna E."/>
            <person name="Peters T."/>
            <person name="Grant K."/>
        </authorList>
    </citation>
    <scope>NUCLEOTIDE SEQUENCE [LARGE SCALE GENOMIC DNA]</scope>
    <source>
        <strain evidence="1">38306</strain>
    </source>
</reference>
<dbReference type="EMBL" id="RSQT01000108">
    <property type="protein sequence ID" value="MIQ23793.1"/>
    <property type="molecule type" value="Genomic_DNA"/>
</dbReference>
<proteinExistence type="predicted"/>
<sequence>RTWRPADFADALRRWPPAQRKTLREKMDGVALILLPDSFPDKKYVM</sequence>
<gene>
    <name evidence="1" type="ORF">ZQ07_25140</name>
</gene>
<organism evidence="1">
    <name type="scientific">Salmonella enteritidis</name>
    <dbReference type="NCBI Taxonomy" id="149539"/>
    <lineage>
        <taxon>Bacteria</taxon>
        <taxon>Pseudomonadati</taxon>
        <taxon>Pseudomonadota</taxon>
        <taxon>Gammaproteobacteria</taxon>
        <taxon>Enterobacterales</taxon>
        <taxon>Enterobacteriaceae</taxon>
        <taxon>Salmonella</taxon>
    </lineage>
</organism>
<comment type="caution">
    <text evidence="1">The sequence shown here is derived from an EMBL/GenBank/DDBJ whole genome shotgun (WGS) entry which is preliminary data.</text>
</comment>
<dbReference type="AlphaFoldDB" id="A0A657ENM2"/>